<comment type="caution">
    <text evidence="1">The sequence shown here is derived from an EMBL/GenBank/DDBJ whole genome shotgun (WGS) entry which is preliminary data.</text>
</comment>
<dbReference type="Proteomes" id="UP000018721">
    <property type="component" value="Unassembled WGS sequence"/>
</dbReference>
<evidence type="ECO:0000313" key="2">
    <source>
        <dbReference type="Proteomes" id="UP000018721"/>
    </source>
</evidence>
<evidence type="ECO:0000313" key="1">
    <source>
        <dbReference type="EMBL" id="ETI46842.1"/>
    </source>
</evidence>
<dbReference type="HOGENOM" id="CLU_2563423_0_0_1"/>
<dbReference type="EMBL" id="ANIZ01001500">
    <property type="protein sequence ID" value="ETI46842.1"/>
    <property type="molecule type" value="Genomic_DNA"/>
</dbReference>
<protein>
    <submittedName>
        <fullName evidence="1">Uncharacterized protein</fullName>
    </submittedName>
</protein>
<dbReference type="AlphaFoldDB" id="V9F8U6"/>
<reference evidence="1 2" key="1">
    <citation type="submission" date="2013-11" db="EMBL/GenBank/DDBJ databases">
        <title>The Genome Sequence of Phytophthora parasitica P1569.</title>
        <authorList>
            <consortium name="The Broad Institute Genomics Platform"/>
            <person name="Russ C."/>
            <person name="Tyler B."/>
            <person name="Panabieres F."/>
            <person name="Shan W."/>
            <person name="Tripathy S."/>
            <person name="Grunwald N."/>
            <person name="Machado M."/>
            <person name="Johnson C.S."/>
            <person name="Arredondo F."/>
            <person name="Hong C."/>
            <person name="Coffey M."/>
            <person name="Young S.K."/>
            <person name="Zeng Q."/>
            <person name="Gargeya S."/>
            <person name="Fitzgerald M."/>
            <person name="Abouelleil A."/>
            <person name="Alvarado L."/>
            <person name="Chapman S.B."/>
            <person name="Gainer-Dewar J."/>
            <person name="Goldberg J."/>
            <person name="Griggs A."/>
            <person name="Gujja S."/>
            <person name="Hansen M."/>
            <person name="Howarth C."/>
            <person name="Imamovic A."/>
            <person name="Ireland A."/>
            <person name="Larimer J."/>
            <person name="McCowan C."/>
            <person name="Murphy C."/>
            <person name="Pearson M."/>
            <person name="Poon T.W."/>
            <person name="Priest M."/>
            <person name="Roberts A."/>
            <person name="Saif S."/>
            <person name="Shea T."/>
            <person name="Sykes S."/>
            <person name="Wortman J."/>
            <person name="Nusbaum C."/>
            <person name="Birren B."/>
        </authorList>
    </citation>
    <scope>NUCLEOTIDE SEQUENCE [LARGE SCALE GENOMIC DNA]</scope>
    <source>
        <strain evidence="1 2">P1569</strain>
    </source>
</reference>
<sequence>MSETHSEIPDQRWSAMMIHLPHVQAAIAATVHANTTFKANVAERVHHQGHAQREAKTRILKKRKINHAFVDVNKPRCTHQFT</sequence>
<organism evidence="1 2">
    <name type="scientific">Phytophthora nicotianae P1569</name>
    <dbReference type="NCBI Taxonomy" id="1317065"/>
    <lineage>
        <taxon>Eukaryota</taxon>
        <taxon>Sar</taxon>
        <taxon>Stramenopiles</taxon>
        <taxon>Oomycota</taxon>
        <taxon>Peronosporomycetes</taxon>
        <taxon>Peronosporales</taxon>
        <taxon>Peronosporaceae</taxon>
        <taxon>Phytophthora</taxon>
    </lineage>
</organism>
<proteinExistence type="predicted"/>
<gene>
    <name evidence="1" type="ORF">F443_08826</name>
</gene>
<name>V9F8U6_PHYNI</name>
<accession>V9F8U6</accession>
<keyword evidence="2" id="KW-1185">Reference proteome</keyword>